<name>A0ABU8BZ13_9RHOB</name>
<reference evidence="1" key="1">
    <citation type="submission" date="2024-02" db="EMBL/GenBank/DDBJ databases">
        <title>Genome sequences of strain Gemmobacter sp. JM10B15.</title>
        <authorList>
            <person name="Zhang M."/>
        </authorList>
    </citation>
    <scope>NUCLEOTIDE SEQUENCE</scope>
    <source>
        <strain evidence="1">JM10B15</strain>
    </source>
</reference>
<protein>
    <recommendedName>
        <fullName evidence="3">DUF2946 domain-containing protein</fullName>
    </recommendedName>
</protein>
<accession>A0ABU8BZ13</accession>
<sequence>MRYALAQFCARIALVLLVAFSLLLSGFAHRPALMAGPMAQPAPAQAAYLADMGLTLADLCVEPGAAGDDMATGDCPACHLAGSILLPQPVAHGADIELRSAAAILVPAQTRGLGRSTNPATPVRAPPLA</sequence>
<keyword evidence="2" id="KW-1185">Reference proteome</keyword>
<organism evidence="1 2">
    <name type="scientific">Gemmobacter denitrificans</name>
    <dbReference type="NCBI Taxonomy" id="3123040"/>
    <lineage>
        <taxon>Bacteria</taxon>
        <taxon>Pseudomonadati</taxon>
        <taxon>Pseudomonadota</taxon>
        <taxon>Alphaproteobacteria</taxon>
        <taxon>Rhodobacterales</taxon>
        <taxon>Paracoccaceae</taxon>
        <taxon>Gemmobacter</taxon>
    </lineage>
</organism>
<dbReference type="EMBL" id="JBALHR010000014">
    <property type="protein sequence ID" value="MEH7829947.1"/>
    <property type="molecule type" value="Genomic_DNA"/>
</dbReference>
<comment type="caution">
    <text evidence="1">The sequence shown here is derived from an EMBL/GenBank/DDBJ whole genome shotgun (WGS) entry which is preliminary data.</text>
</comment>
<evidence type="ECO:0008006" key="3">
    <source>
        <dbReference type="Google" id="ProtNLM"/>
    </source>
</evidence>
<evidence type="ECO:0000313" key="1">
    <source>
        <dbReference type="EMBL" id="MEH7829947.1"/>
    </source>
</evidence>
<dbReference type="Proteomes" id="UP001431963">
    <property type="component" value="Unassembled WGS sequence"/>
</dbReference>
<dbReference type="RefSeq" id="WP_335424974.1">
    <property type="nucleotide sequence ID" value="NZ_JBALHR010000014.1"/>
</dbReference>
<evidence type="ECO:0000313" key="2">
    <source>
        <dbReference type="Proteomes" id="UP001431963"/>
    </source>
</evidence>
<proteinExistence type="predicted"/>
<gene>
    <name evidence="1" type="ORF">V6590_17490</name>
</gene>